<keyword evidence="4" id="KW-1185">Reference proteome</keyword>
<reference evidence="3 4" key="1">
    <citation type="submission" date="2019-03" db="EMBL/GenBank/DDBJ databases">
        <authorList>
            <person name="Nijsse B."/>
        </authorList>
    </citation>
    <scope>NUCLEOTIDE SEQUENCE [LARGE SCALE GENOMIC DNA]</scope>
    <source>
        <strain evidence="3">Desulfoluna butyratoxydans MSL71</strain>
    </source>
</reference>
<accession>A0A4U8YPF6</accession>
<dbReference type="SUPFAM" id="SSF53474">
    <property type="entry name" value="alpha/beta-Hydrolases"/>
    <property type="match status" value="1"/>
</dbReference>
<dbReference type="RefSeq" id="WP_180141757.1">
    <property type="nucleotide sequence ID" value="NZ_CAADHO010000005.1"/>
</dbReference>
<sequence>MRKVSPKLEPWLKKFNALLAHLQANGFKATPTNAREGLANLTRGLVSSSPDVAWVQDDTIPSPGFDIPVRIYHPDPSRALPVLVFFHGGGHMAGSITVYDPIFRRTALATDHIVVAPDYRLAPECPYPAAVNDAYNTVKGVWDVLKSRGVPFTPRLSIAGDSGGGALCATVAHLAQHDAGTDIKRQAMIYPSLDYTMDSASMVENAVGYLLETAKIRWYFDNYFQHAENRREASPLYMTTTARLPETLVFTAEFCPLRDEGTAYVRKVEEAGVKAERHHFHDMIHTFMNMEDLVREECDAVYAKMGDFLNRP</sequence>
<dbReference type="PANTHER" id="PTHR48081:SF8">
    <property type="entry name" value="ALPHA_BETA HYDROLASE FOLD-3 DOMAIN-CONTAINING PROTEIN-RELATED"/>
    <property type="match status" value="1"/>
</dbReference>
<dbReference type="Pfam" id="PF07859">
    <property type="entry name" value="Abhydrolase_3"/>
    <property type="match status" value="1"/>
</dbReference>
<dbReference type="AlphaFoldDB" id="A0A4U8YPF6"/>
<feature type="domain" description="Alpha/beta hydrolase fold-3" evidence="2">
    <location>
        <begin position="83"/>
        <end position="288"/>
    </location>
</feature>
<evidence type="ECO:0000313" key="3">
    <source>
        <dbReference type="EMBL" id="VFQ45327.1"/>
    </source>
</evidence>
<dbReference type="EMBL" id="CAADHO010000005">
    <property type="protein sequence ID" value="VFQ45327.1"/>
    <property type="molecule type" value="Genomic_DNA"/>
</dbReference>
<dbReference type="Proteomes" id="UP000507962">
    <property type="component" value="Unassembled WGS sequence"/>
</dbReference>
<gene>
    <name evidence="3" type="ORF">MSL71_29840</name>
</gene>
<organism evidence="3 4">
    <name type="scientific">Desulfoluna butyratoxydans</name>
    <dbReference type="NCBI Taxonomy" id="231438"/>
    <lineage>
        <taxon>Bacteria</taxon>
        <taxon>Pseudomonadati</taxon>
        <taxon>Thermodesulfobacteriota</taxon>
        <taxon>Desulfobacteria</taxon>
        <taxon>Desulfobacterales</taxon>
        <taxon>Desulfolunaceae</taxon>
        <taxon>Desulfoluna</taxon>
    </lineage>
</organism>
<dbReference type="InterPro" id="IPR050300">
    <property type="entry name" value="GDXG_lipolytic_enzyme"/>
</dbReference>
<evidence type="ECO:0000313" key="4">
    <source>
        <dbReference type="Proteomes" id="UP000507962"/>
    </source>
</evidence>
<dbReference type="InterPro" id="IPR013094">
    <property type="entry name" value="AB_hydrolase_3"/>
</dbReference>
<name>A0A4U8YPF6_9BACT</name>
<keyword evidence="1 3" id="KW-0378">Hydrolase</keyword>
<dbReference type="GO" id="GO:0016787">
    <property type="term" value="F:hydrolase activity"/>
    <property type="evidence" value="ECO:0007669"/>
    <property type="project" value="UniProtKB-KW"/>
</dbReference>
<protein>
    <submittedName>
        <fullName evidence="3">Alpha/beta hydrolase fold</fullName>
    </submittedName>
</protein>
<evidence type="ECO:0000259" key="2">
    <source>
        <dbReference type="Pfam" id="PF07859"/>
    </source>
</evidence>
<dbReference type="Gene3D" id="3.40.50.1820">
    <property type="entry name" value="alpha/beta hydrolase"/>
    <property type="match status" value="1"/>
</dbReference>
<proteinExistence type="predicted"/>
<evidence type="ECO:0000256" key="1">
    <source>
        <dbReference type="ARBA" id="ARBA00022801"/>
    </source>
</evidence>
<dbReference type="InterPro" id="IPR029058">
    <property type="entry name" value="AB_hydrolase_fold"/>
</dbReference>
<dbReference type="PANTHER" id="PTHR48081">
    <property type="entry name" value="AB HYDROLASE SUPERFAMILY PROTEIN C4A8.06C"/>
    <property type="match status" value="1"/>
</dbReference>